<evidence type="ECO:0000313" key="2">
    <source>
        <dbReference type="EMBL" id="QDV82577.1"/>
    </source>
</evidence>
<feature type="signal peptide" evidence="1">
    <location>
        <begin position="1"/>
        <end position="21"/>
    </location>
</feature>
<sequence length="537" mass="56338">MRTQLMRHFAIALGFSLGAAAALDCTAGNPGVADNGTYQAPARWNNFRRPTAPIQPNRSGNIALPFGASVQSVAAQNAIEELPHPEGERVYPPVPSMPAAPGYAPQHNHHPHPTVAVQSPVAAQAPLGSSCAPAGSSCAPCDSYGHTSPYAAAAAAPWQGASSGSCATAPARGPRPISPWFGGSNLLFWNIAGSDNTPLVTDDSSMVLLRNRDLEPTDDTSFDVHAGRYFGCGQYAIDVGYMLWDPDCLCRQVPDSGAGLRLINPALQTASINRGAGATTVYDDYDMNAASIQVIRDLRIQSLEVNLVGFGLMGARRLGSCSPGSIWGGGCGFGGCKDKACGSAIGPLARAAGGRLRIQNSHGFRWFQLEDELEIGGDVDGMTGYGANDLYYKSITENNLFGYQFGSRLSYCMGSRAMFNLGGKIGVYGNDAEFFHSITTTTATGYTNSQGAGAGDLYTRQSDISVAGLGELDLGLGYRISNCWTINGGYRVLAACGVATAVGQMPTEYTSAASAGAVRADDCLILHGAYVGFDYNW</sequence>
<accession>A0ABX5XLK6</accession>
<keyword evidence="1" id="KW-0732">Signal</keyword>
<dbReference type="EMBL" id="CP036432">
    <property type="protein sequence ID" value="QDV82577.1"/>
    <property type="molecule type" value="Genomic_DNA"/>
</dbReference>
<evidence type="ECO:0000313" key="3">
    <source>
        <dbReference type="Proteomes" id="UP000318081"/>
    </source>
</evidence>
<dbReference type="Proteomes" id="UP000318081">
    <property type="component" value="Chromosome"/>
</dbReference>
<feature type="chain" id="PRO_5046679888" evidence="1">
    <location>
        <begin position="22"/>
        <end position="537"/>
    </location>
</feature>
<protein>
    <submittedName>
        <fullName evidence="2">Uncharacterized protein</fullName>
    </submittedName>
</protein>
<dbReference type="InterPro" id="IPR011446">
    <property type="entry name" value="BBP7"/>
</dbReference>
<gene>
    <name evidence="2" type="ORF">TBK1r_15080</name>
</gene>
<keyword evidence="3" id="KW-1185">Reference proteome</keyword>
<evidence type="ECO:0000256" key="1">
    <source>
        <dbReference type="SAM" id="SignalP"/>
    </source>
</evidence>
<dbReference type="Pfam" id="PF07585">
    <property type="entry name" value="BBP7"/>
    <property type="match status" value="1"/>
</dbReference>
<organism evidence="2 3">
    <name type="scientific">Stieleria magnilauensis</name>
    <dbReference type="NCBI Taxonomy" id="2527963"/>
    <lineage>
        <taxon>Bacteria</taxon>
        <taxon>Pseudomonadati</taxon>
        <taxon>Planctomycetota</taxon>
        <taxon>Planctomycetia</taxon>
        <taxon>Pirellulales</taxon>
        <taxon>Pirellulaceae</taxon>
        <taxon>Stieleria</taxon>
    </lineage>
</organism>
<reference evidence="2 3" key="1">
    <citation type="submission" date="2019-02" db="EMBL/GenBank/DDBJ databases">
        <title>Deep-cultivation of Planctomycetes and their phenomic and genomic characterization uncovers novel biology.</title>
        <authorList>
            <person name="Wiegand S."/>
            <person name="Jogler M."/>
            <person name="Boedeker C."/>
            <person name="Pinto D."/>
            <person name="Vollmers J."/>
            <person name="Rivas-Marin E."/>
            <person name="Kohn T."/>
            <person name="Peeters S.H."/>
            <person name="Heuer A."/>
            <person name="Rast P."/>
            <person name="Oberbeckmann S."/>
            <person name="Bunk B."/>
            <person name="Jeske O."/>
            <person name="Meyerdierks A."/>
            <person name="Storesund J.E."/>
            <person name="Kallscheuer N."/>
            <person name="Luecker S."/>
            <person name="Lage O.M."/>
            <person name="Pohl T."/>
            <person name="Merkel B.J."/>
            <person name="Hornburger P."/>
            <person name="Mueller R.-W."/>
            <person name="Bruemmer F."/>
            <person name="Labrenz M."/>
            <person name="Spormann A.M."/>
            <person name="Op den Camp H."/>
            <person name="Overmann J."/>
            <person name="Amann R."/>
            <person name="Jetten M.S.M."/>
            <person name="Mascher T."/>
            <person name="Medema M.H."/>
            <person name="Devos D.P."/>
            <person name="Kaster A.-K."/>
            <person name="Ovreas L."/>
            <person name="Rohde M."/>
            <person name="Galperin M.Y."/>
            <person name="Jogler C."/>
        </authorList>
    </citation>
    <scope>NUCLEOTIDE SEQUENCE [LARGE SCALE GENOMIC DNA]</scope>
    <source>
        <strain evidence="2 3">TBK1r</strain>
    </source>
</reference>
<proteinExistence type="predicted"/>
<name>A0ABX5XLK6_9BACT</name>